<gene>
    <name evidence="9" type="ORF">H2204_006683</name>
</gene>
<comment type="cofactor">
    <cofactor evidence="1 7">
        <name>heme</name>
        <dbReference type="ChEBI" id="CHEBI:30413"/>
    </cofactor>
</comment>
<dbReference type="AlphaFoldDB" id="A0AA38Y3I9"/>
<evidence type="ECO:0000313" key="10">
    <source>
        <dbReference type="Proteomes" id="UP001172681"/>
    </source>
</evidence>
<evidence type="ECO:0000256" key="1">
    <source>
        <dbReference type="ARBA" id="ARBA00001971"/>
    </source>
</evidence>
<dbReference type="GO" id="GO:0004497">
    <property type="term" value="F:monooxygenase activity"/>
    <property type="evidence" value="ECO:0007669"/>
    <property type="project" value="UniProtKB-KW"/>
</dbReference>
<dbReference type="InterPro" id="IPR017972">
    <property type="entry name" value="Cyt_P450_CS"/>
</dbReference>
<evidence type="ECO:0000256" key="3">
    <source>
        <dbReference type="ARBA" id="ARBA00022723"/>
    </source>
</evidence>
<keyword evidence="6 8" id="KW-0503">Monooxygenase</keyword>
<dbReference type="InterPro" id="IPR036396">
    <property type="entry name" value="Cyt_P450_sf"/>
</dbReference>
<keyword evidence="4 8" id="KW-0560">Oxidoreductase</keyword>
<organism evidence="9 10">
    <name type="scientific">Knufia peltigerae</name>
    <dbReference type="NCBI Taxonomy" id="1002370"/>
    <lineage>
        <taxon>Eukaryota</taxon>
        <taxon>Fungi</taxon>
        <taxon>Dikarya</taxon>
        <taxon>Ascomycota</taxon>
        <taxon>Pezizomycotina</taxon>
        <taxon>Eurotiomycetes</taxon>
        <taxon>Chaetothyriomycetidae</taxon>
        <taxon>Chaetothyriales</taxon>
        <taxon>Trichomeriaceae</taxon>
        <taxon>Knufia</taxon>
    </lineage>
</organism>
<dbReference type="GO" id="GO:0005506">
    <property type="term" value="F:iron ion binding"/>
    <property type="evidence" value="ECO:0007669"/>
    <property type="project" value="InterPro"/>
</dbReference>
<dbReference type="GO" id="GO:0020037">
    <property type="term" value="F:heme binding"/>
    <property type="evidence" value="ECO:0007669"/>
    <property type="project" value="InterPro"/>
</dbReference>
<evidence type="ECO:0000313" key="9">
    <source>
        <dbReference type="EMBL" id="KAJ9633897.1"/>
    </source>
</evidence>
<dbReference type="Gene3D" id="1.10.630.10">
    <property type="entry name" value="Cytochrome P450"/>
    <property type="match status" value="1"/>
</dbReference>
<dbReference type="InterPro" id="IPR001128">
    <property type="entry name" value="Cyt_P450"/>
</dbReference>
<dbReference type="InterPro" id="IPR002401">
    <property type="entry name" value="Cyt_P450_E_grp-I"/>
</dbReference>
<feature type="binding site" description="axial binding residue" evidence="7">
    <location>
        <position position="437"/>
    </location>
    <ligand>
        <name>heme</name>
        <dbReference type="ChEBI" id="CHEBI:30413"/>
    </ligand>
    <ligandPart>
        <name>Fe</name>
        <dbReference type="ChEBI" id="CHEBI:18248"/>
    </ligandPart>
</feature>
<keyword evidence="10" id="KW-1185">Reference proteome</keyword>
<evidence type="ECO:0000256" key="4">
    <source>
        <dbReference type="ARBA" id="ARBA00023002"/>
    </source>
</evidence>
<reference evidence="9" key="1">
    <citation type="submission" date="2022-10" db="EMBL/GenBank/DDBJ databases">
        <title>Culturing micro-colonial fungi from biological soil crusts in the Mojave desert and describing Neophaeococcomyces mojavensis, and introducing the new genera and species Taxawa tesnikishii.</title>
        <authorList>
            <person name="Kurbessoian T."/>
            <person name="Stajich J.E."/>
        </authorList>
    </citation>
    <scope>NUCLEOTIDE SEQUENCE</scope>
    <source>
        <strain evidence="9">TK_35</strain>
    </source>
</reference>
<protein>
    <recommendedName>
        <fullName evidence="11">Cytochrome P450</fullName>
    </recommendedName>
</protein>
<dbReference type="InterPro" id="IPR050364">
    <property type="entry name" value="Cytochrome_P450_fung"/>
</dbReference>
<comment type="caution">
    <text evidence="9">The sequence shown here is derived from an EMBL/GenBank/DDBJ whole genome shotgun (WGS) entry which is preliminary data.</text>
</comment>
<keyword evidence="7 8" id="KW-0349">Heme</keyword>
<dbReference type="CDD" id="cd11065">
    <property type="entry name" value="CYP64-like"/>
    <property type="match status" value="1"/>
</dbReference>
<dbReference type="Pfam" id="PF00067">
    <property type="entry name" value="p450"/>
    <property type="match status" value="1"/>
</dbReference>
<keyword evidence="3 7" id="KW-0479">Metal-binding</keyword>
<evidence type="ECO:0000256" key="7">
    <source>
        <dbReference type="PIRSR" id="PIRSR602401-1"/>
    </source>
</evidence>
<comment type="similarity">
    <text evidence="2 8">Belongs to the cytochrome P450 family.</text>
</comment>
<evidence type="ECO:0000256" key="8">
    <source>
        <dbReference type="RuleBase" id="RU000461"/>
    </source>
</evidence>
<dbReference type="Proteomes" id="UP001172681">
    <property type="component" value="Unassembled WGS sequence"/>
</dbReference>
<dbReference type="PROSITE" id="PS00086">
    <property type="entry name" value="CYTOCHROME_P450"/>
    <property type="match status" value="1"/>
</dbReference>
<dbReference type="SUPFAM" id="SSF48264">
    <property type="entry name" value="Cytochrome P450"/>
    <property type="match status" value="1"/>
</dbReference>
<evidence type="ECO:0000256" key="2">
    <source>
        <dbReference type="ARBA" id="ARBA00010617"/>
    </source>
</evidence>
<dbReference type="PANTHER" id="PTHR46300">
    <property type="entry name" value="P450, PUTATIVE (EUROFUNG)-RELATED-RELATED"/>
    <property type="match status" value="1"/>
</dbReference>
<name>A0AA38Y3I9_9EURO</name>
<evidence type="ECO:0000256" key="5">
    <source>
        <dbReference type="ARBA" id="ARBA00023004"/>
    </source>
</evidence>
<proteinExistence type="inferred from homology"/>
<evidence type="ECO:0008006" key="11">
    <source>
        <dbReference type="Google" id="ProtNLM"/>
    </source>
</evidence>
<dbReference type="GO" id="GO:0016705">
    <property type="term" value="F:oxidoreductase activity, acting on paired donors, with incorporation or reduction of molecular oxygen"/>
    <property type="evidence" value="ECO:0007669"/>
    <property type="project" value="InterPro"/>
</dbReference>
<accession>A0AA38Y3I9</accession>
<dbReference type="PANTHER" id="PTHR46300:SF2">
    <property type="entry name" value="CYTOCHROME P450 MONOOXYGENASE ALNH-RELATED"/>
    <property type="match status" value="1"/>
</dbReference>
<evidence type="ECO:0000256" key="6">
    <source>
        <dbReference type="ARBA" id="ARBA00023033"/>
    </source>
</evidence>
<dbReference type="PRINTS" id="PR00385">
    <property type="entry name" value="P450"/>
</dbReference>
<dbReference type="PRINTS" id="PR00463">
    <property type="entry name" value="EP450I"/>
</dbReference>
<keyword evidence="5 7" id="KW-0408">Iron</keyword>
<dbReference type="EMBL" id="JAPDRN010000042">
    <property type="protein sequence ID" value="KAJ9633897.1"/>
    <property type="molecule type" value="Genomic_DNA"/>
</dbReference>
<sequence length="533" mass="61349">MDAISSRLFLYLILSLCISVLLYTFSNRPSNLPEGPAGIPFFGNIFDVRGEHLHFKLTNWARLYGDFFSYKIGRTPVIVLSSPEAINDLFVKRGQKYSSRPRASNQASLITQEARIVNMPYGDRWREHRRVIHSLLGMQTAKFFLPFQEYESRRTLKNLLDEPKAFWEEVSRFSGSITFSLLLSCRFERSDAIIPQSIGRKMQMFFNHIRPGAWLVDWIPVFDYLPDALAPWRNQAIVVRNQIMPFYLVFYEQMKERVRNGTAPDCFITRLLSDETKHFDEVEYAHIIAEMITAGTETTATTLQWFFKAAVLNPDSMERAQEEIDRVVGRERLPTWDDQASLPYITAMIHELHRWATATPMAFLHSTSEADVYREKSIPKGAVVIANVYGIHQNPRYFPQPDRLMPERFLDPKDPRAIPGANLVGQHFAFSAGRRECPGRHVADASLFIMISRILWAFDIREKPNELPPPGYTGAFPVLGPALFECLIEPRNKATEQTIREQGDINRPRDLEDSSVYETLISQMNQGQECAQE</sequence>